<dbReference type="GO" id="GO:0016491">
    <property type="term" value="F:oxidoreductase activity"/>
    <property type="evidence" value="ECO:0007669"/>
    <property type="project" value="UniProtKB-KW"/>
</dbReference>
<keyword evidence="5" id="KW-1185">Reference proteome</keyword>
<dbReference type="InterPro" id="IPR050097">
    <property type="entry name" value="Ferredoxin-NADP_redctase_2"/>
</dbReference>
<dbReference type="Gene3D" id="3.50.50.60">
    <property type="entry name" value="FAD/NAD(P)-binding domain"/>
    <property type="match status" value="2"/>
</dbReference>
<dbReference type="PRINTS" id="PR00368">
    <property type="entry name" value="FADPNR"/>
</dbReference>
<dbReference type="InterPro" id="IPR023753">
    <property type="entry name" value="FAD/NAD-binding_dom"/>
</dbReference>
<evidence type="ECO:0000256" key="1">
    <source>
        <dbReference type="ARBA" id="ARBA00022630"/>
    </source>
</evidence>
<dbReference type="RefSeq" id="WP_314509636.1">
    <property type="nucleotide sequence ID" value="NZ_JASJOU010000001.1"/>
</dbReference>
<dbReference type="Proteomes" id="UP001232063">
    <property type="component" value="Unassembled WGS sequence"/>
</dbReference>
<sequence>MTTHNNPFDVLIVGGSYAGLAAAMALGRSLRNVLILDSGKPCNQQTPHSHNFLTQDGQTPAAIAQKAREQVLAYDTVQLLRANAIAAEKTETGFRIQTESGDTYTSRKLIFATGLRDNMLPIDGFAECWGISVLHCPYCHGYEVANQPLGILSNGNDGYEFVKLILNWTKNLTLFTNGPSTLTTEQHSKLTAHGISIIEKEIHKLEHQQGRLQNLLFKDGSSHALTALFARAPFEQHCSLPQTLGCELSDMGFIQVNDFQQTSVAGVYAAGDATTGFRSVANAVGAGTKAGAIVNKELIEEDF</sequence>
<evidence type="ECO:0000313" key="5">
    <source>
        <dbReference type="Proteomes" id="UP001232063"/>
    </source>
</evidence>
<keyword evidence="1" id="KW-0285">Flavoprotein</keyword>
<name>A0AAE3QXX8_9BACT</name>
<dbReference type="PANTHER" id="PTHR48105">
    <property type="entry name" value="THIOREDOXIN REDUCTASE 1-RELATED-RELATED"/>
    <property type="match status" value="1"/>
</dbReference>
<dbReference type="PRINTS" id="PR00469">
    <property type="entry name" value="PNDRDTASEII"/>
</dbReference>
<evidence type="ECO:0000259" key="3">
    <source>
        <dbReference type="Pfam" id="PF07992"/>
    </source>
</evidence>
<reference evidence="4" key="1">
    <citation type="submission" date="2023-05" db="EMBL/GenBank/DDBJ databases">
        <authorList>
            <person name="Zhang X."/>
        </authorList>
    </citation>
    <scope>NUCLEOTIDE SEQUENCE</scope>
    <source>
        <strain evidence="4">BD1B2-1</strain>
    </source>
</reference>
<evidence type="ECO:0000256" key="2">
    <source>
        <dbReference type="ARBA" id="ARBA00023002"/>
    </source>
</evidence>
<dbReference type="SUPFAM" id="SSF51905">
    <property type="entry name" value="FAD/NAD(P)-binding domain"/>
    <property type="match status" value="1"/>
</dbReference>
<protein>
    <submittedName>
        <fullName evidence="4">NAD(P)/FAD-dependent oxidoreductase</fullName>
    </submittedName>
</protein>
<dbReference type="EMBL" id="JASJOU010000001">
    <property type="protein sequence ID" value="MDJ1500111.1"/>
    <property type="molecule type" value="Genomic_DNA"/>
</dbReference>
<dbReference type="Pfam" id="PF07992">
    <property type="entry name" value="Pyr_redox_2"/>
    <property type="match status" value="1"/>
</dbReference>
<dbReference type="InterPro" id="IPR036188">
    <property type="entry name" value="FAD/NAD-bd_sf"/>
</dbReference>
<comment type="caution">
    <text evidence="4">The sequence shown here is derived from an EMBL/GenBank/DDBJ whole genome shotgun (WGS) entry which is preliminary data.</text>
</comment>
<organism evidence="4 5">
    <name type="scientific">Xanthocytophaga agilis</name>
    <dbReference type="NCBI Taxonomy" id="3048010"/>
    <lineage>
        <taxon>Bacteria</taxon>
        <taxon>Pseudomonadati</taxon>
        <taxon>Bacteroidota</taxon>
        <taxon>Cytophagia</taxon>
        <taxon>Cytophagales</taxon>
        <taxon>Rhodocytophagaceae</taxon>
        <taxon>Xanthocytophaga</taxon>
    </lineage>
</organism>
<evidence type="ECO:0000313" key="4">
    <source>
        <dbReference type="EMBL" id="MDJ1500111.1"/>
    </source>
</evidence>
<dbReference type="AlphaFoldDB" id="A0AAE3QXX8"/>
<accession>A0AAE3QXX8</accession>
<keyword evidence="2" id="KW-0560">Oxidoreductase</keyword>
<feature type="domain" description="FAD/NAD(P)-binding" evidence="3">
    <location>
        <begin position="8"/>
        <end position="287"/>
    </location>
</feature>
<gene>
    <name evidence="4" type="ORF">QNI22_05620</name>
</gene>
<proteinExistence type="predicted"/>